<organism evidence="7 8">
    <name type="scientific">Deinandra increscens subsp. villosa</name>
    <dbReference type="NCBI Taxonomy" id="3103831"/>
    <lineage>
        <taxon>Eukaryota</taxon>
        <taxon>Viridiplantae</taxon>
        <taxon>Streptophyta</taxon>
        <taxon>Embryophyta</taxon>
        <taxon>Tracheophyta</taxon>
        <taxon>Spermatophyta</taxon>
        <taxon>Magnoliopsida</taxon>
        <taxon>eudicotyledons</taxon>
        <taxon>Gunneridae</taxon>
        <taxon>Pentapetalae</taxon>
        <taxon>asterids</taxon>
        <taxon>campanulids</taxon>
        <taxon>Asterales</taxon>
        <taxon>Asteraceae</taxon>
        <taxon>Asteroideae</taxon>
        <taxon>Heliantheae alliance</taxon>
        <taxon>Madieae</taxon>
        <taxon>Madiinae</taxon>
        <taxon>Deinandra</taxon>
    </lineage>
</organism>
<protein>
    <recommendedName>
        <fullName evidence="6">TF-B3 domain-containing protein</fullName>
    </recommendedName>
</protein>
<dbReference type="InterPro" id="IPR015300">
    <property type="entry name" value="DNA-bd_pseudobarrel_sf"/>
</dbReference>
<keyword evidence="5" id="KW-0539">Nucleus</keyword>
<evidence type="ECO:0000259" key="6">
    <source>
        <dbReference type="PROSITE" id="PS50863"/>
    </source>
</evidence>
<dbReference type="SMART" id="SM01019">
    <property type="entry name" value="B3"/>
    <property type="match status" value="2"/>
</dbReference>
<evidence type="ECO:0000256" key="5">
    <source>
        <dbReference type="ARBA" id="ARBA00023242"/>
    </source>
</evidence>
<dbReference type="InterPro" id="IPR003340">
    <property type="entry name" value="B3_DNA-bd"/>
</dbReference>
<evidence type="ECO:0000256" key="4">
    <source>
        <dbReference type="ARBA" id="ARBA00023163"/>
    </source>
</evidence>
<gene>
    <name evidence="7" type="ORF">SSX86_015693</name>
</gene>
<comment type="caution">
    <text evidence="7">The sequence shown here is derived from an EMBL/GenBank/DDBJ whole genome shotgun (WGS) entry which is preliminary data.</text>
</comment>
<sequence>MPSRRKLRNFFRFITSDQCILKIPKKFTREHREQILLNDVVLIVSDDKVWPLGLMVSGDGKLWLHNGWPEFQQHYSLKFGHLLVFDHLGKSVFHVRIFDPSYQEMYNLPPVKYIKPENEIDQSEIRENEGKIYTIGRAEDSGKRAFESSKSSKSKKPFYAATIRDSYLRASRVYAPVPFCRRYLIDNQKDGSCVLQMSGGRKWGPVNCRVYKTYGRLCGANWKKFSDENHLGVGDVCVFRLINDVKKVMKVTIYRAS</sequence>
<keyword evidence="2" id="KW-0805">Transcription regulation</keyword>
<evidence type="ECO:0000256" key="1">
    <source>
        <dbReference type="ARBA" id="ARBA00004123"/>
    </source>
</evidence>
<dbReference type="Pfam" id="PF02362">
    <property type="entry name" value="B3"/>
    <property type="match status" value="2"/>
</dbReference>
<dbReference type="GO" id="GO:0003677">
    <property type="term" value="F:DNA binding"/>
    <property type="evidence" value="ECO:0007669"/>
    <property type="project" value="UniProtKB-KW"/>
</dbReference>
<evidence type="ECO:0000313" key="8">
    <source>
        <dbReference type="Proteomes" id="UP001408789"/>
    </source>
</evidence>
<dbReference type="PANTHER" id="PTHR31920">
    <property type="entry name" value="B3 DOMAIN-CONTAINING"/>
    <property type="match status" value="1"/>
</dbReference>
<keyword evidence="3" id="KW-0238">DNA-binding</keyword>
<dbReference type="InterPro" id="IPR050655">
    <property type="entry name" value="Plant_B3_domain"/>
</dbReference>
<dbReference type="PANTHER" id="PTHR31920:SF129">
    <property type="entry name" value="B3 DOMAIN-CONTAINING TRANSCRIPTION FACTOR VRN1-LIKE"/>
    <property type="match status" value="1"/>
</dbReference>
<dbReference type="EMBL" id="JBCNJP010000017">
    <property type="protein sequence ID" value="KAK9064313.1"/>
    <property type="molecule type" value="Genomic_DNA"/>
</dbReference>
<name>A0AAP0D3Z2_9ASTR</name>
<feature type="domain" description="TF-B3" evidence="6">
    <location>
        <begin position="158"/>
        <end position="257"/>
    </location>
</feature>
<comment type="subcellular location">
    <subcellularLocation>
        <location evidence="1">Nucleus</location>
    </subcellularLocation>
</comment>
<accession>A0AAP0D3Z2</accession>
<evidence type="ECO:0000256" key="2">
    <source>
        <dbReference type="ARBA" id="ARBA00023015"/>
    </source>
</evidence>
<reference evidence="7 8" key="1">
    <citation type="submission" date="2024-04" db="EMBL/GenBank/DDBJ databases">
        <title>The reference genome of an endangered Asteraceae, Deinandra increscens subsp. villosa, native to the Central Coast of California.</title>
        <authorList>
            <person name="Guilliams M."/>
            <person name="Hasenstab-Lehman K."/>
            <person name="Meyer R."/>
            <person name="Mcevoy S."/>
        </authorList>
    </citation>
    <scope>NUCLEOTIDE SEQUENCE [LARGE SCALE GENOMIC DNA]</scope>
    <source>
        <tissue evidence="7">Leaf</tissue>
    </source>
</reference>
<dbReference type="Proteomes" id="UP001408789">
    <property type="component" value="Unassembled WGS sequence"/>
</dbReference>
<dbReference type="Gene3D" id="2.40.330.10">
    <property type="entry name" value="DNA-binding pseudobarrel domain"/>
    <property type="match status" value="2"/>
</dbReference>
<proteinExistence type="predicted"/>
<dbReference type="SUPFAM" id="SSF101936">
    <property type="entry name" value="DNA-binding pseudobarrel domain"/>
    <property type="match status" value="2"/>
</dbReference>
<dbReference type="AlphaFoldDB" id="A0AAP0D3Z2"/>
<keyword evidence="4" id="KW-0804">Transcription</keyword>
<feature type="domain" description="TF-B3" evidence="6">
    <location>
        <begin position="6"/>
        <end position="101"/>
    </location>
</feature>
<dbReference type="PROSITE" id="PS50863">
    <property type="entry name" value="B3"/>
    <property type="match status" value="2"/>
</dbReference>
<evidence type="ECO:0000256" key="3">
    <source>
        <dbReference type="ARBA" id="ARBA00023125"/>
    </source>
</evidence>
<dbReference type="CDD" id="cd10017">
    <property type="entry name" value="B3_DNA"/>
    <property type="match status" value="2"/>
</dbReference>
<evidence type="ECO:0000313" key="7">
    <source>
        <dbReference type="EMBL" id="KAK9064313.1"/>
    </source>
</evidence>
<dbReference type="GO" id="GO:0005634">
    <property type="term" value="C:nucleus"/>
    <property type="evidence" value="ECO:0007669"/>
    <property type="project" value="UniProtKB-SubCell"/>
</dbReference>
<keyword evidence="8" id="KW-1185">Reference proteome</keyword>